<dbReference type="InterPro" id="IPR043154">
    <property type="entry name" value="Sec-1-like_dom1"/>
</dbReference>
<dbReference type="Gene3D" id="3.90.830.10">
    <property type="entry name" value="Syntaxin Binding Protein 1, Chain A, domain 2"/>
    <property type="match status" value="1"/>
</dbReference>
<dbReference type="STRING" id="27342.A0A0H2RSW2"/>
<dbReference type="GO" id="GO:0016192">
    <property type="term" value="P:vesicle-mediated transport"/>
    <property type="evidence" value="ECO:0007669"/>
    <property type="project" value="InterPro"/>
</dbReference>
<evidence type="ECO:0000313" key="3">
    <source>
        <dbReference type="Proteomes" id="UP000053477"/>
    </source>
</evidence>
<gene>
    <name evidence="2" type="ORF">SCHPADRAFT_872114</name>
</gene>
<protein>
    <submittedName>
        <fullName evidence="2">Vacuolar protein sorting-associated protein 45</fullName>
    </submittedName>
</protein>
<dbReference type="Pfam" id="PF00995">
    <property type="entry name" value="Sec1"/>
    <property type="match status" value="1"/>
</dbReference>
<dbReference type="AlphaFoldDB" id="A0A0H2RSW2"/>
<dbReference type="OrthoDB" id="10266265at2759"/>
<dbReference type="FunCoup" id="A0A0H2RSW2">
    <property type="interactions" value="391"/>
</dbReference>
<sequence length="646" mass="70658">MDVVKAVETYVNKMVQTPNAIKVLLLDSDTTPIVSLASTQSTLLSQQVYLTDKIDNAKRERMPHLKCVCFLRPSEDSLMAMESELREPKYGEYYLYFSNILTKTAIERLAEADEFEVVKEVQEQFADYAPILPSLFSLNHTPSLSNPLYGNSPTTWNADALARTVQGISAVLLSLKKKPVIRYERMSPMGKKLGQEILSRIQTESSLFDFRLTQTPPLLLILDRRNDPVTPLLSQWTYQAMVHELIGIQNGRVDLSNVPGVRPELKEITLTTATDPFFQGHHLATFGDLGTSLKAYVQSYQSRSAETQAINSISDMKKFVEEYPEFRKLSGNVSKHVAVVGELSRLVDKYKLLETGEVEQGLATSSGSDLKSVQDIIRNSAVPSHAKLRIVILFALRYQKSKANDISNLIQLMLENGVLREDAKLVYALLNIAGADHRQDDLFSTETLLAKGFSALKGLKGVENVYTQHSPQLSKTLEDLLKGRLRDANHPFVESPGPNAGLVRPQDIIIFMIGGVTYEEARVVSLLNQDFVSGGGPSGAGAAGTRILLGGTTVHNSNSFLEMIRSAASSFPTSVFEPPPEAPSNAPSLNITVGGMNVSLGGPAGTGVYRTSGKGGASVQTEGIRDGVRNLFGKVREGVDRIGNGL</sequence>
<dbReference type="EMBL" id="KQ085939">
    <property type="protein sequence ID" value="KLO14717.1"/>
    <property type="molecule type" value="Genomic_DNA"/>
</dbReference>
<dbReference type="Proteomes" id="UP000053477">
    <property type="component" value="Unassembled WGS sequence"/>
</dbReference>
<dbReference type="PIRSF" id="PIRSF005715">
    <property type="entry name" value="VPS45_Sec1"/>
    <property type="match status" value="1"/>
</dbReference>
<dbReference type="InterPro" id="IPR036045">
    <property type="entry name" value="Sec1-like_sf"/>
</dbReference>
<reference evidence="2 3" key="1">
    <citation type="submission" date="2015-04" db="EMBL/GenBank/DDBJ databases">
        <title>Complete genome sequence of Schizopora paradoxa KUC8140, a cosmopolitan wood degrader in East Asia.</title>
        <authorList>
            <consortium name="DOE Joint Genome Institute"/>
            <person name="Min B."/>
            <person name="Park H."/>
            <person name="Jang Y."/>
            <person name="Kim J.-J."/>
            <person name="Kim K.H."/>
            <person name="Pangilinan J."/>
            <person name="Lipzen A."/>
            <person name="Riley R."/>
            <person name="Grigoriev I.V."/>
            <person name="Spatafora J.W."/>
            <person name="Choi I.-G."/>
        </authorList>
    </citation>
    <scope>NUCLEOTIDE SEQUENCE [LARGE SCALE GENOMIC DNA]</scope>
    <source>
        <strain evidence="2 3">KUC8140</strain>
    </source>
</reference>
<dbReference type="InterPro" id="IPR043127">
    <property type="entry name" value="Sec-1-like_dom3a"/>
</dbReference>
<evidence type="ECO:0000256" key="1">
    <source>
        <dbReference type="ARBA" id="ARBA00009884"/>
    </source>
</evidence>
<name>A0A0H2RSW2_9AGAM</name>
<dbReference type="InterPro" id="IPR001619">
    <property type="entry name" value="Sec1-like"/>
</dbReference>
<dbReference type="Gene3D" id="3.40.50.2060">
    <property type="match status" value="1"/>
</dbReference>
<dbReference type="SUPFAM" id="SSF56815">
    <property type="entry name" value="Sec1/munc18-like (SM) proteins"/>
    <property type="match status" value="1"/>
</dbReference>
<evidence type="ECO:0000313" key="2">
    <source>
        <dbReference type="EMBL" id="KLO14717.1"/>
    </source>
</evidence>
<accession>A0A0H2RSW2</accession>
<dbReference type="InterPro" id="IPR027482">
    <property type="entry name" value="Sec1-like_dom2"/>
</dbReference>
<dbReference type="PANTHER" id="PTHR11679">
    <property type="entry name" value="VESICLE PROTEIN SORTING-ASSOCIATED"/>
    <property type="match status" value="1"/>
</dbReference>
<organism evidence="2 3">
    <name type="scientific">Schizopora paradoxa</name>
    <dbReference type="NCBI Taxonomy" id="27342"/>
    <lineage>
        <taxon>Eukaryota</taxon>
        <taxon>Fungi</taxon>
        <taxon>Dikarya</taxon>
        <taxon>Basidiomycota</taxon>
        <taxon>Agaricomycotina</taxon>
        <taxon>Agaricomycetes</taxon>
        <taxon>Hymenochaetales</taxon>
        <taxon>Schizoporaceae</taxon>
        <taxon>Schizopora</taxon>
    </lineage>
</organism>
<proteinExistence type="inferred from homology"/>
<dbReference type="InParanoid" id="A0A0H2RSW2"/>
<comment type="similarity">
    <text evidence="1">Belongs to the STXBP/unc-18/SEC1 family.</text>
</comment>
<dbReference type="Gene3D" id="3.40.50.1910">
    <property type="match status" value="1"/>
</dbReference>
<keyword evidence="3" id="KW-1185">Reference proteome</keyword>
<dbReference type="Gene3D" id="1.25.40.60">
    <property type="match status" value="1"/>
</dbReference>